<dbReference type="PANTHER" id="PTHR43792:SF8">
    <property type="entry name" value="[RIBOSOMAL PROTEIN US5]-ALANINE N-ACETYLTRANSFERASE"/>
    <property type="match status" value="1"/>
</dbReference>
<dbReference type="GO" id="GO:0005737">
    <property type="term" value="C:cytoplasm"/>
    <property type="evidence" value="ECO:0007669"/>
    <property type="project" value="TreeGrafter"/>
</dbReference>
<dbReference type="InterPro" id="IPR016181">
    <property type="entry name" value="Acyl_CoA_acyltransferase"/>
</dbReference>
<sequence>MEVYLKPLTKKDAEPLYVFELENRDFFERMVPGRGDEYYVSDIFHEKYNDLLDEQSRREGFFYLIKDEQGSIMGRMNVSLDPSTGVGEVGYRVGCDFTGQGVACRALALLLERMESEKISQLEAKTTSAHIASIKVLKKNGFTYIGTSDDTFTMHGQEQRFVHYRWSSQTLNEGHI</sequence>
<dbReference type="InterPro" id="IPR051531">
    <property type="entry name" value="N-acetyltransferase"/>
</dbReference>
<name>A0A1I3THZ0_HALDA</name>
<evidence type="ECO:0000256" key="3">
    <source>
        <dbReference type="ARBA" id="ARBA00038502"/>
    </source>
</evidence>
<dbReference type="Proteomes" id="UP000183557">
    <property type="component" value="Unassembled WGS sequence"/>
</dbReference>
<dbReference type="PROSITE" id="PS51186">
    <property type="entry name" value="GNAT"/>
    <property type="match status" value="1"/>
</dbReference>
<evidence type="ECO:0000256" key="2">
    <source>
        <dbReference type="ARBA" id="ARBA00023315"/>
    </source>
</evidence>
<dbReference type="PANTHER" id="PTHR43792">
    <property type="entry name" value="GNAT FAMILY, PUTATIVE (AFU_ORTHOLOGUE AFUA_3G00765)-RELATED-RELATED"/>
    <property type="match status" value="1"/>
</dbReference>
<evidence type="ECO:0000259" key="4">
    <source>
        <dbReference type="PROSITE" id="PS51186"/>
    </source>
</evidence>
<accession>A0A1I3THZ0</accession>
<dbReference type="Pfam" id="PF13302">
    <property type="entry name" value="Acetyltransf_3"/>
    <property type="match status" value="1"/>
</dbReference>
<dbReference type="AlphaFoldDB" id="A0A1I3THZ0"/>
<evidence type="ECO:0000313" key="5">
    <source>
        <dbReference type="EMBL" id="SFJ69236.1"/>
    </source>
</evidence>
<comment type="similarity">
    <text evidence="3">Belongs to the acetyltransferase family. RimJ subfamily.</text>
</comment>
<proteinExistence type="inferred from homology"/>
<feature type="domain" description="N-acetyltransferase" evidence="4">
    <location>
        <begin position="3"/>
        <end position="172"/>
    </location>
</feature>
<dbReference type="Gene3D" id="3.40.630.30">
    <property type="match status" value="1"/>
</dbReference>
<keyword evidence="1 5" id="KW-0808">Transferase</keyword>
<keyword evidence="2" id="KW-0012">Acyltransferase</keyword>
<keyword evidence="6" id="KW-1185">Reference proteome</keyword>
<dbReference type="RefSeq" id="WP_075035937.1">
    <property type="nucleotide sequence ID" value="NZ_FOSB01000003.1"/>
</dbReference>
<evidence type="ECO:0000256" key="1">
    <source>
        <dbReference type="ARBA" id="ARBA00022679"/>
    </source>
</evidence>
<protein>
    <submittedName>
        <fullName evidence="5">Ribosomal-protein-alanine N-acetyltransferase</fullName>
    </submittedName>
</protein>
<dbReference type="SUPFAM" id="SSF55729">
    <property type="entry name" value="Acyl-CoA N-acyltransferases (Nat)"/>
    <property type="match status" value="1"/>
</dbReference>
<dbReference type="EMBL" id="FOSB01000003">
    <property type="protein sequence ID" value="SFJ69236.1"/>
    <property type="molecule type" value="Genomic_DNA"/>
</dbReference>
<dbReference type="GO" id="GO:0008999">
    <property type="term" value="F:protein-N-terminal-alanine acetyltransferase activity"/>
    <property type="evidence" value="ECO:0007669"/>
    <property type="project" value="TreeGrafter"/>
</dbReference>
<reference evidence="6" key="1">
    <citation type="submission" date="2016-10" db="EMBL/GenBank/DDBJ databases">
        <authorList>
            <person name="Varghese N."/>
            <person name="Submissions S."/>
        </authorList>
    </citation>
    <scope>NUCLEOTIDE SEQUENCE [LARGE SCALE GENOMIC DNA]</scope>
    <source>
        <strain evidence="6">CGMCC 1.3704</strain>
    </source>
</reference>
<gene>
    <name evidence="5" type="ORF">SAMN04487936_103349</name>
</gene>
<organism evidence="5 6">
    <name type="scientific">Halobacillus dabanensis</name>
    <dbReference type="NCBI Taxonomy" id="240302"/>
    <lineage>
        <taxon>Bacteria</taxon>
        <taxon>Bacillati</taxon>
        <taxon>Bacillota</taxon>
        <taxon>Bacilli</taxon>
        <taxon>Bacillales</taxon>
        <taxon>Bacillaceae</taxon>
        <taxon>Halobacillus</taxon>
    </lineage>
</organism>
<dbReference type="InterPro" id="IPR000182">
    <property type="entry name" value="GNAT_dom"/>
</dbReference>
<dbReference type="OrthoDB" id="9801656at2"/>
<evidence type="ECO:0000313" key="6">
    <source>
        <dbReference type="Proteomes" id="UP000183557"/>
    </source>
</evidence>